<feature type="non-terminal residue" evidence="1">
    <location>
        <position position="249"/>
    </location>
</feature>
<accession>A0A9N9P7Y9</accession>
<dbReference type="Proteomes" id="UP000789396">
    <property type="component" value="Unassembled WGS sequence"/>
</dbReference>
<evidence type="ECO:0000313" key="2">
    <source>
        <dbReference type="Proteomes" id="UP000789396"/>
    </source>
</evidence>
<gene>
    <name evidence="1" type="ORF">RFULGI_LOCUS16814</name>
</gene>
<dbReference type="AlphaFoldDB" id="A0A9N9P7Y9"/>
<sequence length="249" mass="27734">INMHHIKSESVNSLTSQITSCSSTSSLNQTTTPLIVQISYLNPSEATDNYPQPLDNVSQTETPIVSYSGSFKDKLNSLKMQVMMLVDNCKFLNDTALQWFIRSLCKLNAQACGIQLNEEFQVAALADIIVSAVNYVSLSQIKNNERIQSQLLISLYHMIDNSEWISLRSSSGVYVEVQKIRLETLYKVLETSGRAGYSFTFGWNVILDIIKSVCVYTGSGETMENDAVSDDSLSILDESIFYISDTKSS</sequence>
<protein>
    <submittedName>
        <fullName evidence="1">16566_t:CDS:1</fullName>
    </submittedName>
</protein>
<dbReference type="OrthoDB" id="294853at2759"/>
<feature type="non-terminal residue" evidence="1">
    <location>
        <position position="1"/>
    </location>
</feature>
<name>A0A9N9P7Y9_9GLOM</name>
<organism evidence="1 2">
    <name type="scientific">Racocetra fulgida</name>
    <dbReference type="NCBI Taxonomy" id="60492"/>
    <lineage>
        <taxon>Eukaryota</taxon>
        <taxon>Fungi</taxon>
        <taxon>Fungi incertae sedis</taxon>
        <taxon>Mucoromycota</taxon>
        <taxon>Glomeromycotina</taxon>
        <taxon>Glomeromycetes</taxon>
        <taxon>Diversisporales</taxon>
        <taxon>Gigasporaceae</taxon>
        <taxon>Racocetra</taxon>
    </lineage>
</organism>
<dbReference type="EMBL" id="CAJVPZ010062145">
    <property type="protein sequence ID" value="CAG8791816.1"/>
    <property type="molecule type" value="Genomic_DNA"/>
</dbReference>
<evidence type="ECO:0000313" key="1">
    <source>
        <dbReference type="EMBL" id="CAG8791816.1"/>
    </source>
</evidence>
<reference evidence="1" key="1">
    <citation type="submission" date="2021-06" db="EMBL/GenBank/DDBJ databases">
        <authorList>
            <person name="Kallberg Y."/>
            <person name="Tangrot J."/>
            <person name="Rosling A."/>
        </authorList>
    </citation>
    <scope>NUCLEOTIDE SEQUENCE</scope>
    <source>
        <strain evidence="1">IN212</strain>
    </source>
</reference>
<comment type="caution">
    <text evidence="1">The sequence shown here is derived from an EMBL/GenBank/DDBJ whole genome shotgun (WGS) entry which is preliminary data.</text>
</comment>
<keyword evidence="2" id="KW-1185">Reference proteome</keyword>
<proteinExistence type="predicted"/>